<name>A0A5C3MD51_9AGAR</name>
<evidence type="ECO:0000313" key="3">
    <source>
        <dbReference type="EMBL" id="TFK42326.1"/>
    </source>
</evidence>
<dbReference type="CDD" id="cd09917">
    <property type="entry name" value="F-box_SF"/>
    <property type="match status" value="1"/>
</dbReference>
<gene>
    <name evidence="3" type="ORF">BDQ12DRAFT_676019</name>
</gene>
<evidence type="ECO:0000256" key="1">
    <source>
        <dbReference type="SAM" id="MobiDB-lite"/>
    </source>
</evidence>
<dbReference type="InterPro" id="IPR001810">
    <property type="entry name" value="F-box_dom"/>
</dbReference>
<evidence type="ECO:0000259" key="2">
    <source>
        <dbReference type="PROSITE" id="PS50181"/>
    </source>
</evidence>
<organism evidence="3 4">
    <name type="scientific">Crucibulum laeve</name>
    <dbReference type="NCBI Taxonomy" id="68775"/>
    <lineage>
        <taxon>Eukaryota</taxon>
        <taxon>Fungi</taxon>
        <taxon>Dikarya</taxon>
        <taxon>Basidiomycota</taxon>
        <taxon>Agaricomycotina</taxon>
        <taxon>Agaricomycetes</taxon>
        <taxon>Agaricomycetidae</taxon>
        <taxon>Agaricales</taxon>
        <taxon>Agaricineae</taxon>
        <taxon>Nidulariaceae</taxon>
        <taxon>Crucibulum</taxon>
    </lineage>
</organism>
<dbReference type="OrthoDB" id="2322499at2759"/>
<dbReference type="PROSITE" id="PS50181">
    <property type="entry name" value="FBOX"/>
    <property type="match status" value="1"/>
</dbReference>
<reference evidence="3 4" key="1">
    <citation type="journal article" date="2019" name="Nat. Ecol. Evol.">
        <title>Megaphylogeny resolves global patterns of mushroom evolution.</title>
        <authorList>
            <person name="Varga T."/>
            <person name="Krizsan K."/>
            <person name="Foldi C."/>
            <person name="Dima B."/>
            <person name="Sanchez-Garcia M."/>
            <person name="Sanchez-Ramirez S."/>
            <person name="Szollosi G.J."/>
            <person name="Szarkandi J.G."/>
            <person name="Papp V."/>
            <person name="Albert L."/>
            <person name="Andreopoulos W."/>
            <person name="Angelini C."/>
            <person name="Antonin V."/>
            <person name="Barry K.W."/>
            <person name="Bougher N.L."/>
            <person name="Buchanan P."/>
            <person name="Buyck B."/>
            <person name="Bense V."/>
            <person name="Catcheside P."/>
            <person name="Chovatia M."/>
            <person name="Cooper J."/>
            <person name="Damon W."/>
            <person name="Desjardin D."/>
            <person name="Finy P."/>
            <person name="Geml J."/>
            <person name="Haridas S."/>
            <person name="Hughes K."/>
            <person name="Justo A."/>
            <person name="Karasinski D."/>
            <person name="Kautmanova I."/>
            <person name="Kiss B."/>
            <person name="Kocsube S."/>
            <person name="Kotiranta H."/>
            <person name="LaButti K.M."/>
            <person name="Lechner B.E."/>
            <person name="Liimatainen K."/>
            <person name="Lipzen A."/>
            <person name="Lukacs Z."/>
            <person name="Mihaltcheva S."/>
            <person name="Morgado L.N."/>
            <person name="Niskanen T."/>
            <person name="Noordeloos M.E."/>
            <person name="Ohm R.A."/>
            <person name="Ortiz-Santana B."/>
            <person name="Ovrebo C."/>
            <person name="Racz N."/>
            <person name="Riley R."/>
            <person name="Savchenko A."/>
            <person name="Shiryaev A."/>
            <person name="Soop K."/>
            <person name="Spirin V."/>
            <person name="Szebenyi C."/>
            <person name="Tomsovsky M."/>
            <person name="Tulloss R.E."/>
            <person name="Uehling J."/>
            <person name="Grigoriev I.V."/>
            <person name="Vagvolgyi C."/>
            <person name="Papp T."/>
            <person name="Martin F.M."/>
            <person name="Miettinen O."/>
            <person name="Hibbett D.S."/>
            <person name="Nagy L.G."/>
        </authorList>
    </citation>
    <scope>NUCLEOTIDE SEQUENCE [LARGE SCALE GENOMIC DNA]</scope>
    <source>
        <strain evidence="3 4">CBS 166.37</strain>
    </source>
</reference>
<feature type="compositionally biased region" description="Acidic residues" evidence="1">
    <location>
        <begin position="492"/>
        <end position="502"/>
    </location>
</feature>
<proteinExistence type="predicted"/>
<feature type="domain" description="F-box" evidence="2">
    <location>
        <begin position="66"/>
        <end position="116"/>
    </location>
</feature>
<dbReference type="Proteomes" id="UP000308652">
    <property type="component" value="Unassembled WGS sequence"/>
</dbReference>
<accession>A0A5C3MD51</accession>
<dbReference type="EMBL" id="ML213592">
    <property type="protein sequence ID" value="TFK42326.1"/>
    <property type="molecule type" value="Genomic_DNA"/>
</dbReference>
<evidence type="ECO:0000313" key="4">
    <source>
        <dbReference type="Proteomes" id="UP000308652"/>
    </source>
</evidence>
<feature type="compositionally biased region" description="Basic and acidic residues" evidence="1">
    <location>
        <begin position="480"/>
        <end position="491"/>
    </location>
</feature>
<dbReference type="SUPFAM" id="SSF81383">
    <property type="entry name" value="F-box domain"/>
    <property type="match status" value="1"/>
</dbReference>
<protein>
    <recommendedName>
        <fullName evidence="2">F-box domain-containing protein</fullName>
    </recommendedName>
</protein>
<keyword evidence="4" id="KW-1185">Reference proteome</keyword>
<dbReference type="Pfam" id="PF00646">
    <property type="entry name" value="F-box"/>
    <property type="match status" value="1"/>
</dbReference>
<dbReference type="InterPro" id="IPR036047">
    <property type="entry name" value="F-box-like_dom_sf"/>
</dbReference>
<dbReference type="AlphaFoldDB" id="A0A5C3MD51"/>
<feature type="region of interest" description="Disordered" evidence="1">
    <location>
        <begin position="480"/>
        <end position="522"/>
    </location>
</feature>
<feature type="compositionally biased region" description="Acidic residues" evidence="1">
    <location>
        <begin position="510"/>
        <end position="522"/>
    </location>
</feature>
<sequence length="698" mass="80057">MSTTRSSARIKAATEAAHARALPQSEVLRPSHVTVPARKKSRKMLAKEAVINKPSAPKVKGRRGKLRLVTEMPLDILLETFRHLQPQDLLNLSIASKSLRAILLSRFTSAGIWKSAFHKADPAPPECPPDINLVQYANFLYGRFCKGCAAPNASWVSWTDRSRYCSVCISSKQFVLFQPSKATPAQMTAWRIVPRWMAANHRQNYLQKKEFEATCNEVDQLTKHDSALGTKLCEAFIANEKAAYEQKAQSIHLFNHWVFRLKNDRSIKLRQARERRKNAILAKLREMGWGEELDLLGSYVIGRNLPWIHVSKDLTDRTWENIKPDIIAYLELQKKTRLRRERRNILHGRYRHMNSMISLWRSKQLVDSATLPTQADFANMEPFRTLLFDTPLDRDVSLNEIKDLEDILPELASVWKKSCDKTLIRLLSDKSVVQGQDPKLQLGLATTIFSCASCEDIITYPRILAHSCLRDLRNVRKAIKPEEQSDEKGKDEEEEGDDDEGSEDNKEEGQQEDEDEDEEDEDEDILLEILGSWNPIPWNYQGDQVTLNDVASNSAKAVIIACGEDPNTATPAQMDEIDARIECVRCVHPSRGRLVMTWRMALIHELEEHEEDAVPTSWKKVTEVSDLEKTHTKEASHIKRFRSLVYDCILCGSHCTRNSFENHVRWCREKDKLDKDPEKNFRITADAPMKRPPYAVRI</sequence>